<dbReference type="InterPro" id="IPR028082">
    <property type="entry name" value="Peripla_BP_I"/>
</dbReference>
<dbReference type="PROSITE" id="PS51782">
    <property type="entry name" value="LYSM"/>
    <property type="match status" value="4"/>
</dbReference>
<dbReference type="KEGG" id="mut:GVT53_03195"/>
<dbReference type="InterPro" id="IPR018392">
    <property type="entry name" value="LysM"/>
</dbReference>
<accession>A0A6G7IZ93</accession>
<organism evidence="5 6">
    <name type="scientific">Flagellimonas oceani</name>
    <dbReference type="NCBI Taxonomy" id="2698672"/>
    <lineage>
        <taxon>Bacteria</taxon>
        <taxon>Pseudomonadati</taxon>
        <taxon>Bacteroidota</taxon>
        <taxon>Flavobacteriia</taxon>
        <taxon>Flavobacteriales</taxon>
        <taxon>Flavobacteriaceae</taxon>
        <taxon>Flagellimonas</taxon>
    </lineage>
</organism>
<dbReference type="EMBL" id="CP049616">
    <property type="protein sequence ID" value="QII43720.1"/>
    <property type="molecule type" value="Genomic_DNA"/>
</dbReference>
<dbReference type="Proteomes" id="UP000502928">
    <property type="component" value="Chromosome"/>
</dbReference>
<dbReference type="InterPro" id="IPR036779">
    <property type="entry name" value="LysM_dom_sf"/>
</dbReference>
<sequence length="730" mass="83290">MKKYMLQLVFTMVFFLALVPVSAQNYATHAVKKGETLKSISQKYRVTPYSILQANKEIKNASDVKENTILIIPLTGKVTETKPEQKPVNKAEEQEEEEVKPIRFIRHRVKRKETIFGITKKYNITQDQLKRYNTNLYSETLDRKMILQIPVFPEVDPNEEKELDFETYTVQPKETRWSVAHKYGISVDSLLILNPELDKNTNYLAAGQELKLPRPKGDSLKEQKTELFTSYTVPPKMTLYSLGREYGIPTDSIVRLNPEIMKQGGLKEGMVVRLPKKRDREGEVNTENFIFYEVKPKQNIFRITQNLKITREELFRLNPALENGLKAGMVLKLPKEKAEELEVKNALVLDKINLVDSIDVKNRPKLVFMLPFRLDKVNVADTEKTEELIKNRRDLALSLGFYTGAMVALDSIKKLGVSVDVKTYDTQLDQAKVKEILFRENLSGVDAIIGPLAAGPLDEVAVQAASKRIPVIAPISSDSKLSHNNVFFSVPRDAVLREKLLSYMEKIHKNENVIIIADSTHQVAHDSILSKFPAAQIAKVIDNKSLHLDRFLVKLSNEKENWVFLETDQPNMVASVTSILNSANTRIGETDTGKQIKVRMFTTSYNGAFEDDAVSKAHLSNLRFTYPSFYKESGNDTFVSAYTKKYDGLLPDRYAVRGFDVTMDVLLKLAYKKNLFETSKYIGLTEYSGNGFDYLNDWTSGYFNRACYIMEYNNLTIKEVEPKNDVKSNL</sequence>
<dbReference type="AlphaFoldDB" id="A0A6G7IZ93"/>
<feature type="domain" description="LysM" evidence="4">
    <location>
        <begin position="105"/>
        <end position="149"/>
    </location>
</feature>
<feature type="signal peptide" evidence="3">
    <location>
        <begin position="1"/>
        <end position="23"/>
    </location>
</feature>
<dbReference type="CDD" id="cd00118">
    <property type="entry name" value="LysM"/>
    <property type="match status" value="5"/>
</dbReference>
<dbReference type="SUPFAM" id="SSF53822">
    <property type="entry name" value="Periplasmic binding protein-like I"/>
    <property type="match status" value="1"/>
</dbReference>
<evidence type="ECO:0000256" key="2">
    <source>
        <dbReference type="ARBA" id="ARBA00022729"/>
    </source>
</evidence>
<feature type="chain" id="PRO_5026152584" evidence="3">
    <location>
        <begin position="24"/>
        <end position="730"/>
    </location>
</feature>
<evidence type="ECO:0000259" key="4">
    <source>
        <dbReference type="PROSITE" id="PS51782"/>
    </source>
</evidence>
<dbReference type="Gene3D" id="3.10.350.10">
    <property type="entry name" value="LysM domain"/>
    <property type="match status" value="5"/>
</dbReference>
<dbReference type="Gene3D" id="3.40.50.2300">
    <property type="match status" value="2"/>
</dbReference>
<evidence type="ECO:0000313" key="6">
    <source>
        <dbReference type="Proteomes" id="UP000502928"/>
    </source>
</evidence>
<dbReference type="PANTHER" id="PTHR33734:SF22">
    <property type="entry name" value="MEMBRANE-BOUND LYTIC MUREIN TRANSGLYCOSYLASE D"/>
    <property type="match status" value="1"/>
</dbReference>
<feature type="domain" description="LysM" evidence="4">
    <location>
        <begin position="229"/>
        <end position="274"/>
    </location>
</feature>
<dbReference type="CDD" id="cd06268">
    <property type="entry name" value="PBP1_ABC_transporter_LIVBP-like"/>
    <property type="match status" value="1"/>
</dbReference>
<dbReference type="Pfam" id="PF13458">
    <property type="entry name" value="Peripla_BP_6"/>
    <property type="match status" value="1"/>
</dbReference>
<feature type="domain" description="LysM" evidence="4">
    <location>
        <begin position="166"/>
        <end position="212"/>
    </location>
</feature>
<feature type="domain" description="LysM" evidence="4">
    <location>
        <begin position="27"/>
        <end position="72"/>
    </location>
</feature>
<comment type="similarity">
    <text evidence="1">Belongs to the leucine-binding protein family.</text>
</comment>
<gene>
    <name evidence="5" type="ORF">GVT53_03195</name>
</gene>
<dbReference type="SMART" id="SM00257">
    <property type="entry name" value="LysM"/>
    <property type="match status" value="5"/>
</dbReference>
<dbReference type="SUPFAM" id="SSF54106">
    <property type="entry name" value="LysM domain"/>
    <property type="match status" value="4"/>
</dbReference>
<keyword evidence="2 3" id="KW-0732">Signal</keyword>
<evidence type="ECO:0000256" key="1">
    <source>
        <dbReference type="ARBA" id="ARBA00010062"/>
    </source>
</evidence>
<evidence type="ECO:0000313" key="5">
    <source>
        <dbReference type="EMBL" id="QII43720.1"/>
    </source>
</evidence>
<proteinExistence type="inferred from homology"/>
<protein>
    <submittedName>
        <fullName evidence="5">LysM peptidoglycan-binding domain-containing protein</fullName>
    </submittedName>
</protein>
<dbReference type="RefSeq" id="WP_166247387.1">
    <property type="nucleotide sequence ID" value="NZ_CP049616.1"/>
</dbReference>
<evidence type="ECO:0000256" key="3">
    <source>
        <dbReference type="SAM" id="SignalP"/>
    </source>
</evidence>
<dbReference type="Pfam" id="PF01476">
    <property type="entry name" value="LysM"/>
    <property type="match status" value="5"/>
</dbReference>
<keyword evidence="6" id="KW-1185">Reference proteome</keyword>
<reference evidence="5 6" key="1">
    <citation type="submission" date="2020-02" db="EMBL/GenBank/DDBJ databases">
        <title>Complete genome of Muricauda sp. 501str8.</title>
        <authorList>
            <person name="Dong B."/>
            <person name="Zhu S."/>
            <person name="Yang J."/>
            <person name="Chen J."/>
        </authorList>
    </citation>
    <scope>NUCLEOTIDE SEQUENCE [LARGE SCALE GENOMIC DNA]</scope>
    <source>
        <strain evidence="5 6">501str8</strain>
    </source>
</reference>
<name>A0A6G7IZ93_9FLAO</name>
<dbReference type="PANTHER" id="PTHR33734">
    <property type="entry name" value="LYSM DOMAIN-CONTAINING GPI-ANCHORED PROTEIN 2"/>
    <property type="match status" value="1"/>
</dbReference>
<dbReference type="InterPro" id="IPR028081">
    <property type="entry name" value="Leu-bd"/>
</dbReference>